<evidence type="ECO:0000256" key="7">
    <source>
        <dbReference type="SAM" id="Phobius"/>
    </source>
</evidence>
<organism evidence="9 10">
    <name type="scientific">Paenibacillus prosopidis</name>
    <dbReference type="NCBI Taxonomy" id="630520"/>
    <lineage>
        <taxon>Bacteria</taxon>
        <taxon>Bacillati</taxon>
        <taxon>Bacillota</taxon>
        <taxon>Bacilli</taxon>
        <taxon>Bacillales</taxon>
        <taxon>Paenibacillaceae</taxon>
        <taxon>Paenibacillus</taxon>
    </lineage>
</organism>
<feature type="transmembrane region" description="Helical" evidence="7">
    <location>
        <begin position="249"/>
        <end position="271"/>
    </location>
</feature>
<feature type="transmembrane region" description="Helical" evidence="7">
    <location>
        <begin position="160"/>
        <end position="183"/>
    </location>
</feature>
<feature type="transmembrane region" description="Helical" evidence="7">
    <location>
        <begin position="309"/>
        <end position="327"/>
    </location>
</feature>
<comment type="subcellular location">
    <subcellularLocation>
        <location evidence="1">Cell membrane</location>
        <topology evidence="1">Multi-pass membrane protein</topology>
    </subcellularLocation>
</comment>
<dbReference type="PROSITE" id="PS50850">
    <property type="entry name" value="MFS"/>
    <property type="match status" value="1"/>
</dbReference>
<sequence>MLVNRYLGIILVSTFFLQLGIWVRNIAILLYVVEQTNGDGFAVSMISVAEFLPIFVFSFIGGAFADRWNPKKTMIWCDLLSSISILFVLLAFMFGTWKAIFFATLVSSILSQFSQPSGMKLFKLHVSADNIQAGMSMFQTVLAIFMLLGPILGTFVYQQFGIQVCIGLMGLSFLLSAFVLIFIPSGHKIEEVRGSNLLKEMKAGLTYLFSNRLLTYLGISFLIAGLAVGLVVPLGIFVITDRLHLSEEYYQWIAASKGIGMILGGAVSLGLSKRVSPLYLLTTGFAVNALCLMAAGMSTYFWLTFSAEFFIGFVTPAFQVAIQTLILKNTEESFIGRVNGILTPLFMGAMVLTMSFAGWLKDALSVLVMYEIAGVLFLISALITIPMFRMHVKQASYEKAETQAGIS</sequence>
<comment type="caution">
    <text evidence="9">The sequence shown here is derived from an EMBL/GenBank/DDBJ whole genome shotgun (WGS) entry which is preliminary data.</text>
</comment>
<dbReference type="PANTHER" id="PTHR43266:SF8">
    <property type="entry name" value="MACROLIDE-EFFLUX PROTEIN"/>
    <property type="match status" value="1"/>
</dbReference>
<dbReference type="SUPFAM" id="SSF103473">
    <property type="entry name" value="MFS general substrate transporter"/>
    <property type="match status" value="1"/>
</dbReference>
<dbReference type="OrthoDB" id="2942684at2"/>
<gene>
    <name evidence="9" type="ORF">DFP97_11469</name>
</gene>
<dbReference type="EMBL" id="QPJD01000014">
    <property type="protein sequence ID" value="RCW43006.1"/>
    <property type="molecule type" value="Genomic_DNA"/>
</dbReference>
<evidence type="ECO:0000313" key="10">
    <source>
        <dbReference type="Proteomes" id="UP000252415"/>
    </source>
</evidence>
<name>A0A368VSQ6_9BACL</name>
<feature type="transmembrane region" description="Helical" evidence="7">
    <location>
        <begin position="213"/>
        <end position="237"/>
    </location>
</feature>
<keyword evidence="10" id="KW-1185">Reference proteome</keyword>
<dbReference type="PANTHER" id="PTHR43266">
    <property type="entry name" value="MACROLIDE-EFFLUX PROTEIN"/>
    <property type="match status" value="1"/>
</dbReference>
<feature type="transmembrane region" description="Helical" evidence="7">
    <location>
        <begin position="278"/>
        <end position="303"/>
    </location>
</feature>
<dbReference type="CDD" id="cd06173">
    <property type="entry name" value="MFS_MefA_like"/>
    <property type="match status" value="1"/>
</dbReference>
<accession>A0A368VSQ6</accession>
<proteinExistence type="predicted"/>
<evidence type="ECO:0000256" key="5">
    <source>
        <dbReference type="ARBA" id="ARBA00022989"/>
    </source>
</evidence>
<evidence type="ECO:0000256" key="2">
    <source>
        <dbReference type="ARBA" id="ARBA00022448"/>
    </source>
</evidence>
<dbReference type="AlphaFoldDB" id="A0A368VSQ6"/>
<keyword evidence="5 7" id="KW-1133">Transmembrane helix</keyword>
<keyword evidence="2" id="KW-0813">Transport</keyword>
<reference evidence="9 10" key="1">
    <citation type="submission" date="2018-07" db="EMBL/GenBank/DDBJ databases">
        <title>Genomic Encyclopedia of Type Strains, Phase III (KMG-III): the genomes of soil and plant-associated and newly described type strains.</title>
        <authorList>
            <person name="Whitman W."/>
        </authorList>
    </citation>
    <scope>NUCLEOTIDE SEQUENCE [LARGE SCALE GENOMIC DNA]</scope>
    <source>
        <strain evidence="9 10">CECT 7506</strain>
    </source>
</reference>
<evidence type="ECO:0000256" key="4">
    <source>
        <dbReference type="ARBA" id="ARBA00022692"/>
    </source>
</evidence>
<feature type="transmembrane region" description="Helical" evidence="7">
    <location>
        <begin position="131"/>
        <end position="154"/>
    </location>
</feature>
<feature type="transmembrane region" description="Helical" evidence="7">
    <location>
        <begin position="339"/>
        <end position="360"/>
    </location>
</feature>
<feature type="transmembrane region" description="Helical" evidence="7">
    <location>
        <begin position="6"/>
        <end position="33"/>
    </location>
</feature>
<evidence type="ECO:0000256" key="1">
    <source>
        <dbReference type="ARBA" id="ARBA00004651"/>
    </source>
</evidence>
<keyword evidence="6 7" id="KW-0472">Membrane</keyword>
<dbReference type="Pfam" id="PF07690">
    <property type="entry name" value="MFS_1"/>
    <property type="match status" value="1"/>
</dbReference>
<keyword evidence="4 7" id="KW-0812">Transmembrane</keyword>
<dbReference type="GO" id="GO:0005886">
    <property type="term" value="C:plasma membrane"/>
    <property type="evidence" value="ECO:0007669"/>
    <property type="project" value="UniProtKB-SubCell"/>
</dbReference>
<evidence type="ECO:0000259" key="8">
    <source>
        <dbReference type="PROSITE" id="PS50850"/>
    </source>
</evidence>
<evidence type="ECO:0000256" key="6">
    <source>
        <dbReference type="ARBA" id="ARBA00023136"/>
    </source>
</evidence>
<feature type="transmembrane region" description="Helical" evidence="7">
    <location>
        <begin position="85"/>
        <end position="110"/>
    </location>
</feature>
<dbReference type="InterPro" id="IPR020846">
    <property type="entry name" value="MFS_dom"/>
</dbReference>
<feature type="transmembrane region" description="Helical" evidence="7">
    <location>
        <begin position="40"/>
        <end position="65"/>
    </location>
</feature>
<dbReference type="InterPro" id="IPR036259">
    <property type="entry name" value="MFS_trans_sf"/>
</dbReference>
<dbReference type="GO" id="GO:0022857">
    <property type="term" value="F:transmembrane transporter activity"/>
    <property type="evidence" value="ECO:0007669"/>
    <property type="project" value="InterPro"/>
</dbReference>
<evidence type="ECO:0000313" key="9">
    <source>
        <dbReference type="EMBL" id="RCW43006.1"/>
    </source>
</evidence>
<evidence type="ECO:0000256" key="3">
    <source>
        <dbReference type="ARBA" id="ARBA00022475"/>
    </source>
</evidence>
<keyword evidence="3" id="KW-1003">Cell membrane</keyword>
<protein>
    <submittedName>
        <fullName evidence="9">Putative MFS family arabinose efflux permease</fullName>
    </submittedName>
</protein>
<dbReference type="RefSeq" id="WP_114382171.1">
    <property type="nucleotide sequence ID" value="NZ_QPJD01000014.1"/>
</dbReference>
<dbReference type="InterPro" id="IPR011701">
    <property type="entry name" value="MFS"/>
</dbReference>
<dbReference type="Gene3D" id="1.20.1250.20">
    <property type="entry name" value="MFS general substrate transporter like domains"/>
    <property type="match status" value="1"/>
</dbReference>
<feature type="domain" description="Major facilitator superfamily (MFS) profile" evidence="8">
    <location>
        <begin position="6"/>
        <end position="389"/>
    </location>
</feature>
<feature type="transmembrane region" description="Helical" evidence="7">
    <location>
        <begin position="366"/>
        <end position="388"/>
    </location>
</feature>
<dbReference type="Proteomes" id="UP000252415">
    <property type="component" value="Unassembled WGS sequence"/>
</dbReference>